<dbReference type="Proteomes" id="UP001237642">
    <property type="component" value="Unassembled WGS sequence"/>
</dbReference>
<sequence>MTSGYLLIALAHNLIPRGAMAESMSVDKKRDREEESMYTFQRMKRSHNVDTSFFRHYILSPTEMFYSADFHLNPPKINKFLKFKLRGRKKEISDHADEIRTLVNLEQWDEIEKHTEKLGDIFSIDPRLIGELDDDLLLLIIEFLSQEHKPKLQSQAVIILQHYVSYTQASNKHLVVQKITASIIANLINSKDRELVMQALCLFRTIAPTMPNHEFIPALDVVLETLFRIIHELDCGYDKEMSSSVSMTLAVVCQVYPMLPLPKLEAVVYDVDCLFQYSVQYGGVKLPTYACMTLVYLCEGRKGIDFSKIWLHHIVPPLIKNSRDYYEPKNRASTIAALAALGTIIRWGSDDDIEYIIASGTLPLLGNLLALPDKQYVGNACRIISNITAGNKKHIKAVINSGLIDDLFRVVQNYKLLDVKKEAAWAILNAMYGVGCDQIEAFRKSCIKPLRNILEVFRADQEIISFCLEGLVISKGVKVMHNGKPIDALELKKHLVKLRGGQFESELKKPQYNIDNKRFEDGVEFYVTHTVQESVRQPDLEIRLFYKSSEEDRSNMVDLMDVDEPEKNLYIMF</sequence>
<dbReference type="Gene3D" id="1.25.10.10">
    <property type="entry name" value="Leucine-rich Repeat Variant"/>
    <property type="match status" value="1"/>
</dbReference>
<dbReference type="InterPro" id="IPR000225">
    <property type="entry name" value="Armadillo"/>
</dbReference>
<evidence type="ECO:0000256" key="2">
    <source>
        <dbReference type="ARBA" id="ARBA00022448"/>
    </source>
</evidence>
<comment type="caution">
    <text evidence="6">The sequence shown here is derived from an EMBL/GenBank/DDBJ whole genome shotgun (WGS) entry which is preliminary data.</text>
</comment>
<name>A0AAD8MKL4_9APIA</name>
<evidence type="ECO:0008006" key="8">
    <source>
        <dbReference type="Google" id="ProtNLM"/>
    </source>
</evidence>
<keyword evidence="3" id="KW-0677">Repeat</keyword>
<evidence type="ECO:0000313" key="7">
    <source>
        <dbReference type="Proteomes" id="UP001237642"/>
    </source>
</evidence>
<protein>
    <recommendedName>
        <fullName evidence="8">Importin subunit alpha</fullName>
    </recommendedName>
</protein>
<feature type="chain" id="PRO_5041950019" description="Importin subunit alpha" evidence="5">
    <location>
        <begin position="22"/>
        <end position="573"/>
    </location>
</feature>
<dbReference type="GO" id="GO:0015031">
    <property type="term" value="P:protein transport"/>
    <property type="evidence" value="ECO:0007669"/>
    <property type="project" value="UniProtKB-KW"/>
</dbReference>
<dbReference type="EMBL" id="JAUIZM010000007">
    <property type="protein sequence ID" value="KAK1376292.1"/>
    <property type="molecule type" value="Genomic_DNA"/>
</dbReference>
<keyword evidence="5" id="KW-0732">Signal</keyword>
<gene>
    <name evidence="6" type="ORF">POM88_032485</name>
</gene>
<dbReference type="SMART" id="SM00185">
    <property type="entry name" value="ARM"/>
    <property type="match status" value="2"/>
</dbReference>
<proteinExistence type="inferred from homology"/>
<accession>A0AAD8MKL4</accession>
<dbReference type="InterPro" id="IPR011989">
    <property type="entry name" value="ARM-like"/>
</dbReference>
<dbReference type="SUPFAM" id="SSF48371">
    <property type="entry name" value="ARM repeat"/>
    <property type="match status" value="1"/>
</dbReference>
<evidence type="ECO:0000256" key="4">
    <source>
        <dbReference type="ARBA" id="ARBA00022927"/>
    </source>
</evidence>
<feature type="signal peptide" evidence="5">
    <location>
        <begin position="1"/>
        <end position="21"/>
    </location>
</feature>
<comment type="similarity">
    <text evidence="1">Belongs to the importin alpha family.</text>
</comment>
<dbReference type="PANTHER" id="PTHR23316">
    <property type="entry name" value="IMPORTIN ALPHA"/>
    <property type="match status" value="1"/>
</dbReference>
<dbReference type="InterPro" id="IPR016024">
    <property type="entry name" value="ARM-type_fold"/>
</dbReference>
<keyword evidence="7" id="KW-1185">Reference proteome</keyword>
<evidence type="ECO:0000256" key="1">
    <source>
        <dbReference type="ARBA" id="ARBA00010394"/>
    </source>
</evidence>
<dbReference type="AlphaFoldDB" id="A0AAD8MKL4"/>
<keyword evidence="4" id="KW-0653">Protein transport</keyword>
<evidence type="ECO:0000256" key="3">
    <source>
        <dbReference type="ARBA" id="ARBA00022737"/>
    </source>
</evidence>
<evidence type="ECO:0000256" key="5">
    <source>
        <dbReference type="SAM" id="SignalP"/>
    </source>
</evidence>
<organism evidence="6 7">
    <name type="scientific">Heracleum sosnowskyi</name>
    <dbReference type="NCBI Taxonomy" id="360622"/>
    <lineage>
        <taxon>Eukaryota</taxon>
        <taxon>Viridiplantae</taxon>
        <taxon>Streptophyta</taxon>
        <taxon>Embryophyta</taxon>
        <taxon>Tracheophyta</taxon>
        <taxon>Spermatophyta</taxon>
        <taxon>Magnoliopsida</taxon>
        <taxon>eudicotyledons</taxon>
        <taxon>Gunneridae</taxon>
        <taxon>Pentapetalae</taxon>
        <taxon>asterids</taxon>
        <taxon>campanulids</taxon>
        <taxon>Apiales</taxon>
        <taxon>Apiaceae</taxon>
        <taxon>Apioideae</taxon>
        <taxon>apioid superclade</taxon>
        <taxon>Tordylieae</taxon>
        <taxon>Tordyliinae</taxon>
        <taxon>Heracleum</taxon>
    </lineage>
</organism>
<evidence type="ECO:0000313" key="6">
    <source>
        <dbReference type="EMBL" id="KAK1376292.1"/>
    </source>
</evidence>
<reference evidence="6" key="2">
    <citation type="submission" date="2023-05" db="EMBL/GenBank/DDBJ databases">
        <authorList>
            <person name="Schelkunov M.I."/>
        </authorList>
    </citation>
    <scope>NUCLEOTIDE SEQUENCE</scope>
    <source>
        <strain evidence="6">Hsosn_3</strain>
        <tissue evidence="6">Leaf</tissue>
    </source>
</reference>
<reference evidence="6" key="1">
    <citation type="submission" date="2023-02" db="EMBL/GenBank/DDBJ databases">
        <title>Genome of toxic invasive species Heracleum sosnowskyi carries increased number of genes despite the absence of recent whole-genome duplications.</title>
        <authorList>
            <person name="Schelkunov M."/>
            <person name="Shtratnikova V."/>
            <person name="Makarenko M."/>
            <person name="Klepikova A."/>
            <person name="Omelchenko D."/>
            <person name="Novikova G."/>
            <person name="Obukhova E."/>
            <person name="Bogdanov V."/>
            <person name="Penin A."/>
            <person name="Logacheva M."/>
        </authorList>
    </citation>
    <scope>NUCLEOTIDE SEQUENCE</scope>
    <source>
        <strain evidence="6">Hsosn_3</strain>
        <tissue evidence="6">Leaf</tissue>
    </source>
</reference>
<keyword evidence="2" id="KW-0813">Transport</keyword>